<dbReference type="SUPFAM" id="SSF51197">
    <property type="entry name" value="Clavaminate synthase-like"/>
    <property type="match status" value="1"/>
</dbReference>
<dbReference type="InterPro" id="IPR005123">
    <property type="entry name" value="Oxoglu/Fe-dep_dioxygenase_dom"/>
</dbReference>
<keyword evidence="3" id="KW-0560">Oxidoreductase</keyword>
<feature type="domain" description="Fe2OG dioxygenase" evidence="5">
    <location>
        <begin position="51"/>
        <end position="170"/>
    </location>
</feature>
<sequence length="170" mass="18856">MPSTFESEIDTFIDFQQQCHSLCCRILELFAVALDIDRDWFVSRHDSKAGPSGTIFRMLYYPQIDSTYQDGIDIRAGAHSDYGSITLLFQQRGQPGLEILTPGGQWTSVPVDPHDGASMATINSDDARSLPILVNIGDLLQDWTSGLLKSTKHRVVFPAGESSDRYSLVS</sequence>
<dbReference type="PANTHER" id="PTHR10209">
    <property type="entry name" value="OXIDOREDUCTASE, 2OG-FE II OXYGENASE FAMILY PROTEIN"/>
    <property type="match status" value="1"/>
</dbReference>
<evidence type="ECO:0000256" key="2">
    <source>
        <dbReference type="ARBA" id="ARBA00022723"/>
    </source>
</evidence>
<name>M2NGJ6_BAUPA</name>
<keyword evidence="7" id="KW-1185">Reference proteome</keyword>
<gene>
    <name evidence="6" type="ORF">BAUCODRAFT_32120</name>
</gene>
<dbReference type="STRING" id="717646.M2NGJ6"/>
<reference evidence="6 7" key="1">
    <citation type="journal article" date="2012" name="PLoS Pathog.">
        <title>Diverse lifestyles and strategies of plant pathogenesis encoded in the genomes of eighteen Dothideomycetes fungi.</title>
        <authorList>
            <person name="Ohm R.A."/>
            <person name="Feau N."/>
            <person name="Henrissat B."/>
            <person name="Schoch C.L."/>
            <person name="Horwitz B.A."/>
            <person name="Barry K.W."/>
            <person name="Condon B.J."/>
            <person name="Copeland A.C."/>
            <person name="Dhillon B."/>
            <person name="Glaser F."/>
            <person name="Hesse C.N."/>
            <person name="Kosti I."/>
            <person name="LaButti K."/>
            <person name="Lindquist E.A."/>
            <person name="Lucas S."/>
            <person name="Salamov A.A."/>
            <person name="Bradshaw R.E."/>
            <person name="Ciuffetti L."/>
            <person name="Hamelin R.C."/>
            <person name="Kema G.H.J."/>
            <person name="Lawrence C."/>
            <person name="Scott J.A."/>
            <person name="Spatafora J.W."/>
            <person name="Turgeon B.G."/>
            <person name="de Wit P.J.G.M."/>
            <person name="Zhong S."/>
            <person name="Goodwin S.B."/>
            <person name="Grigoriev I.V."/>
        </authorList>
    </citation>
    <scope>NUCLEOTIDE SEQUENCE [LARGE SCALE GENOMIC DNA]</scope>
    <source>
        <strain evidence="6 7">UAMH 10762</strain>
    </source>
</reference>
<dbReference type="Gene3D" id="2.60.120.330">
    <property type="entry name" value="B-lactam Antibiotic, Isopenicillin N Synthase, Chain"/>
    <property type="match status" value="1"/>
</dbReference>
<dbReference type="Proteomes" id="UP000011761">
    <property type="component" value="Unassembled WGS sequence"/>
</dbReference>
<dbReference type="HOGENOM" id="CLU_1570342_0_0_1"/>
<dbReference type="InterPro" id="IPR044861">
    <property type="entry name" value="IPNS-like_FE2OG_OXY"/>
</dbReference>
<keyword evidence="4" id="KW-0408">Iron</keyword>
<evidence type="ECO:0000313" key="6">
    <source>
        <dbReference type="EMBL" id="EMC98120.1"/>
    </source>
</evidence>
<dbReference type="OrthoDB" id="288590at2759"/>
<dbReference type="OMA" id="LFQSECE"/>
<evidence type="ECO:0000256" key="3">
    <source>
        <dbReference type="ARBA" id="ARBA00023002"/>
    </source>
</evidence>
<dbReference type="GO" id="GO:0016491">
    <property type="term" value="F:oxidoreductase activity"/>
    <property type="evidence" value="ECO:0007669"/>
    <property type="project" value="UniProtKB-KW"/>
</dbReference>
<keyword evidence="2" id="KW-0479">Metal-binding</keyword>
<organism evidence="6 7">
    <name type="scientific">Baudoinia panamericana (strain UAMH 10762)</name>
    <name type="common">Angels' share fungus</name>
    <name type="synonym">Baudoinia compniacensis (strain UAMH 10762)</name>
    <dbReference type="NCBI Taxonomy" id="717646"/>
    <lineage>
        <taxon>Eukaryota</taxon>
        <taxon>Fungi</taxon>
        <taxon>Dikarya</taxon>
        <taxon>Ascomycota</taxon>
        <taxon>Pezizomycotina</taxon>
        <taxon>Dothideomycetes</taxon>
        <taxon>Dothideomycetidae</taxon>
        <taxon>Mycosphaerellales</taxon>
        <taxon>Teratosphaeriaceae</taxon>
        <taxon>Baudoinia</taxon>
    </lineage>
</organism>
<dbReference type="PROSITE" id="PS51471">
    <property type="entry name" value="FE2OG_OXY"/>
    <property type="match status" value="1"/>
</dbReference>
<dbReference type="InterPro" id="IPR027443">
    <property type="entry name" value="IPNS-like_sf"/>
</dbReference>
<dbReference type="EMBL" id="KB445553">
    <property type="protein sequence ID" value="EMC98120.1"/>
    <property type="molecule type" value="Genomic_DNA"/>
</dbReference>
<evidence type="ECO:0000256" key="1">
    <source>
        <dbReference type="ARBA" id="ARBA00008056"/>
    </source>
</evidence>
<dbReference type="AlphaFoldDB" id="M2NGJ6"/>
<dbReference type="GO" id="GO:0046872">
    <property type="term" value="F:metal ion binding"/>
    <property type="evidence" value="ECO:0007669"/>
    <property type="project" value="UniProtKB-KW"/>
</dbReference>
<evidence type="ECO:0000256" key="4">
    <source>
        <dbReference type="ARBA" id="ARBA00023004"/>
    </source>
</evidence>
<dbReference type="GeneID" id="19111690"/>
<protein>
    <recommendedName>
        <fullName evidence="5">Fe2OG dioxygenase domain-containing protein</fullName>
    </recommendedName>
</protein>
<evidence type="ECO:0000313" key="7">
    <source>
        <dbReference type="Proteomes" id="UP000011761"/>
    </source>
</evidence>
<dbReference type="PANTHER" id="PTHR10209:SF886">
    <property type="entry name" value="UPF0676 PROTEIN C1494.01"/>
    <property type="match status" value="1"/>
</dbReference>
<proteinExistence type="inferred from homology"/>
<comment type="similarity">
    <text evidence="1">Belongs to the iron/ascorbate-dependent oxidoreductase family.</text>
</comment>
<dbReference type="RefSeq" id="XP_007674407.1">
    <property type="nucleotide sequence ID" value="XM_007676217.1"/>
</dbReference>
<accession>M2NGJ6</accession>
<dbReference type="KEGG" id="bcom:BAUCODRAFT_32120"/>
<dbReference type="eggNOG" id="KOG0143">
    <property type="taxonomic scope" value="Eukaryota"/>
</dbReference>
<evidence type="ECO:0000259" key="5">
    <source>
        <dbReference type="PROSITE" id="PS51471"/>
    </source>
</evidence>
<dbReference type="Pfam" id="PF03171">
    <property type="entry name" value="2OG-FeII_Oxy"/>
    <property type="match status" value="1"/>
</dbReference>